<reference evidence="2" key="1">
    <citation type="journal article" date="2023" name="Mol. Phylogenet. Evol.">
        <title>Genome-scale phylogeny and comparative genomics of the fungal order Sordariales.</title>
        <authorList>
            <person name="Hensen N."/>
            <person name="Bonometti L."/>
            <person name="Westerberg I."/>
            <person name="Brannstrom I.O."/>
            <person name="Guillou S."/>
            <person name="Cros-Aarteil S."/>
            <person name="Calhoun S."/>
            <person name="Haridas S."/>
            <person name="Kuo A."/>
            <person name="Mondo S."/>
            <person name="Pangilinan J."/>
            <person name="Riley R."/>
            <person name="LaButti K."/>
            <person name="Andreopoulos B."/>
            <person name="Lipzen A."/>
            <person name="Chen C."/>
            <person name="Yan M."/>
            <person name="Daum C."/>
            <person name="Ng V."/>
            <person name="Clum A."/>
            <person name="Steindorff A."/>
            <person name="Ohm R.A."/>
            <person name="Martin F."/>
            <person name="Silar P."/>
            <person name="Natvig D.O."/>
            <person name="Lalanne C."/>
            <person name="Gautier V."/>
            <person name="Ament-Velasquez S.L."/>
            <person name="Kruys A."/>
            <person name="Hutchinson M.I."/>
            <person name="Powell A.J."/>
            <person name="Barry K."/>
            <person name="Miller A.N."/>
            <person name="Grigoriev I.V."/>
            <person name="Debuchy R."/>
            <person name="Gladieux P."/>
            <person name="Hiltunen Thoren M."/>
            <person name="Johannesson H."/>
        </authorList>
    </citation>
    <scope>NUCLEOTIDE SEQUENCE</scope>
    <source>
        <strain evidence="2">CBS 232.78</strain>
    </source>
</reference>
<name>A0AAE0NHJ5_9PEZI</name>
<dbReference type="AlphaFoldDB" id="A0AAE0NHJ5"/>
<dbReference type="PANTHER" id="PTHR36452:SF1">
    <property type="entry name" value="DUF2461 DOMAIN-CONTAINING PROTEIN"/>
    <property type="match status" value="1"/>
</dbReference>
<dbReference type="PANTHER" id="PTHR36452">
    <property type="entry name" value="CHROMOSOME 12, WHOLE GENOME SHOTGUN SEQUENCE"/>
    <property type="match status" value="1"/>
</dbReference>
<accession>A0AAE0NHJ5</accession>
<dbReference type="EMBL" id="JAULSW010000005">
    <property type="protein sequence ID" value="KAK3381658.1"/>
    <property type="molecule type" value="Genomic_DNA"/>
</dbReference>
<evidence type="ECO:0000313" key="2">
    <source>
        <dbReference type="EMBL" id="KAK3381658.1"/>
    </source>
</evidence>
<keyword evidence="3" id="KW-1185">Reference proteome</keyword>
<feature type="compositionally biased region" description="Acidic residues" evidence="1">
    <location>
        <begin position="127"/>
        <end position="136"/>
    </location>
</feature>
<evidence type="ECO:0000256" key="1">
    <source>
        <dbReference type="SAM" id="MobiDB-lite"/>
    </source>
</evidence>
<feature type="region of interest" description="Disordered" evidence="1">
    <location>
        <begin position="396"/>
        <end position="415"/>
    </location>
</feature>
<organism evidence="2 3">
    <name type="scientific">Podospora didyma</name>
    <dbReference type="NCBI Taxonomy" id="330526"/>
    <lineage>
        <taxon>Eukaryota</taxon>
        <taxon>Fungi</taxon>
        <taxon>Dikarya</taxon>
        <taxon>Ascomycota</taxon>
        <taxon>Pezizomycotina</taxon>
        <taxon>Sordariomycetes</taxon>
        <taxon>Sordariomycetidae</taxon>
        <taxon>Sordariales</taxon>
        <taxon>Podosporaceae</taxon>
        <taxon>Podospora</taxon>
    </lineage>
</organism>
<feature type="region of interest" description="Disordered" evidence="1">
    <location>
        <begin position="1"/>
        <end position="139"/>
    </location>
</feature>
<sequence>MAPRGRPRKNPASAAAAKKESPPSVTPEAPEKSRRRSTRVSSSGKTSNYFLEEEQSESSAFVPDDEDETTNKKKRKPKAVAAVAKSDKKTKRAKTTPKGGKVVHDDDDDDDDDYDTEAGATVNAGQEDSDDEIDEDAPPKVTFTPLIKLRDTGCIAYADDRIHKNTLLFLKDLKANNKRPWLKSRDAEYRRSLEDWETYVMSLTEKITAVDETIPELPFKDVNFRIYRDVRFSNDQTPYKPHYSAAFSRTGRKGPYACYYVHMEPGKSFIGGGLWHPDGPAVAKVRASIDERPKRWRRVLIDPEFRRVFLPSVAGPGVKEDEVIEAFAASNAENALKRPPKGFIPEHRDVSLLKLRNYTVWKQLDDAIWSRPGGQEEVLKCIKAMVGYVTHLNRIVMPDPNDDDDDSEDEEDEDE</sequence>
<dbReference type="InterPro" id="IPR012808">
    <property type="entry name" value="CHP02453"/>
</dbReference>
<protein>
    <submittedName>
        <fullName evidence="2">Uncharacterized protein</fullName>
    </submittedName>
</protein>
<proteinExistence type="predicted"/>
<comment type="caution">
    <text evidence="2">The sequence shown here is derived from an EMBL/GenBank/DDBJ whole genome shotgun (WGS) entry which is preliminary data.</text>
</comment>
<reference evidence="2" key="2">
    <citation type="submission" date="2023-06" db="EMBL/GenBank/DDBJ databases">
        <authorList>
            <consortium name="Lawrence Berkeley National Laboratory"/>
            <person name="Haridas S."/>
            <person name="Hensen N."/>
            <person name="Bonometti L."/>
            <person name="Westerberg I."/>
            <person name="Brannstrom I.O."/>
            <person name="Guillou S."/>
            <person name="Cros-Aarteil S."/>
            <person name="Calhoun S."/>
            <person name="Kuo A."/>
            <person name="Mondo S."/>
            <person name="Pangilinan J."/>
            <person name="Riley R."/>
            <person name="LaButti K."/>
            <person name="Andreopoulos B."/>
            <person name="Lipzen A."/>
            <person name="Chen C."/>
            <person name="Yanf M."/>
            <person name="Daum C."/>
            <person name="Ng V."/>
            <person name="Clum A."/>
            <person name="Steindorff A."/>
            <person name="Ohm R."/>
            <person name="Martin F."/>
            <person name="Silar P."/>
            <person name="Natvig D."/>
            <person name="Lalanne C."/>
            <person name="Gautier V."/>
            <person name="Ament-velasquez S.L."/>
            <person name="Kruys A."/>
            <person name="Hutchinson M.I."/>
            <person name="Powell A.J."/>
            <person name="Barry K."/>
            <person name="Miller A.N."/>
            <person name="Grigoriev I.V."/>
            <person name="Debuchy R."/>
            <person name="Gladieux P."/>
            <person name="Thoren M.H."/>
            <person name="Johannesson H."/>
        </authorList>
    </citation>
    <scope>NUCLEOTIDE SEQUENCE</scope>
    <source>
        <strain evidence="2">CBS 232.78</strain>
    </source>
</reference>
<dbReference type="NCBIfam" id="TIGR02453">
    <property type="entry name" value="TIGR02453 family protein"/>
    <property type="match status" value="1"/>
</dbReference>
<feature type="compositionally biased region" description="Acidic residues" evidence="1">
    <location>
        <begin position="400"/>
        <end position="415"/>
    </location>
</feature>
<evidence type="ECO:0000313" key="3">
    <source>
        <dbReference type="Proteomes" id="UP001285441"/>
    </source>
</evidence>
<gene>
    <name evidence="2" type="ORF">B0H63DRAFT_561304</name>
</gene>
<dbReference type="Proteomes" id="UP001285441">
    <property type="component" value="Unassembled WGS sequence"/>
</dbReference>
<feature type="compositionally biased region" description="Acidic residues" evidence="1">
    <location>
        <begin position="105"/>
        <end position="116"/>
    </location>
</feature>
<dbReference type="Pfam" id="PF09365">
    <property type="entry name" value="DUF2461"/>
    <property type="match status" value="1"/>
</dbReference>